<protein>
    <submittedName>
        <fullName evidence="1">Uncharacterized protein</fullName>
    </submittedName>
</protein>
<evidence type="ECO:0000313" key="2">
    <source>
        <dbReference type="Proteomes" id="UP000293154"/>
    </source>
</evidence>
<evidence type="ECO:0000313" key="1">
    <source>
        <dbReference type="EMBL" id="QBH97418.1"/>
    </source>
</evidence>
<dbReference type="OrthoDB" id="6518708at2"/>
<dbReference type="EMBL" id="CP034752">
    <property type="protein sequence ID" value="QBH97418.1"/>
    <property type="molecule type" value="Genomic_DNA"/>
</dbReference>
<gene>
    <name evidence="1" type="ORF">EKN56_14015</name>
</gene>
<dbReference type="RefSeq" id="WP_130592350.1">
    <property type="nucleotide sequence ID" value="NZ_CP034752.1"/>
</dbReference>
<name>A0A411WMM9_9GAMM</name>
<organism evidence="1 2">
    <name type="scientific">Limnobaculum zhutongyuii</name>
    <dbReference type="NCBI Taxonomy" id="2498113"/>
    <lineage>
        <taxon>Bacteria</taxon>
        <taxon>Pseudomonadati</taxon>
        <taxon>Pseudomonadota</taxon>
        <taxon>Gammaproteobacteria</taxon>
        <taxon>Enterobacterales</taxon>
        <taxon>Budviciaceae</taxon>
        <taxon>Limnobaculum</taxon>
    </lineage>
</organism>
<dbReference type="Proteomes" id="UP000293154">
    <property type="component" value="Chromosome"/>
</dbReference>
<proteinExistence type="predicted"/>
<accession>A0A411WMM9</accession>
<keyword evidence="2" id="KW-1185">Reference proteome</keyword>
<dbReference type="AlphaFoldDB" id="A0A411WMM9"/>
<sequence>MNWLLVIANKLKILLFLTVTTGLCIGTVSAGPYTVPECVRVPSLTDINLNTQIGFYDLLSEKDEIYNIRLYSGIENLLVSITNPTDDRFIFKGKMILDEENHYDKYPDFKFTPLYYYNPEHDELINSVIDINKQRSLALSSYAVGTDQLIVSQNGLLFVYPNSAVEGKISNIDGSPVSMIPDPNNTTAKKSFWSF</sequence>
<reference evidence="1 2" key="1">
    <citation type="submission" date="2019-03" db="EMBL/GenBank/DDBJ databases">
        <title>Pragia sp. nov. isolated from the gut tract of Carduelis flavirostris.</title>
        <authorList>
            <person name="Ge Y."/>
        </authorList>
    </citation>
    <scope>NUCLEOTIDE SEQUENCE [LARGE SCALE GENOMIC DNA]</scope>
    <source>
        <strain evidence="1 2">CF-458</strain>
    </source>
</reference>
<dbReference type="KEGG" id="prag:EKN56_14015"/>